<dbReference type="Proteomes" id="UP000066624">
    <property type="component" value="Chromosome"/>
</dbReference>
<dbReference type="KEGG" id="wma:WM2015_1053"/>
<gene>
    <name evidence="1" type="ORF">WM2015_1053</name>
</gene>
<protein>
    <submittedName>
        <fullName evidence="1">Uncharacterized protein</fullName>
    </submittedName>
</protein>
<evidence type="ECO:0000313" key="1">
    <source>
        <dbReference type="EMBL" id="AKS41430.1"/>
    </source>
</evidence>
<organism evidence="1 2">
    <name type="scientific">Wenzhouxiangella marina</name>
    <dbReference type="NCBI Taxonomy" id="1579979"/>
    <lineage>
        <taxon>Bacteria</taxon>
        <taxon>Pseudomonadati</taxon>
        <taxon>Pseudomonadota</taxon>
        <taxon>Gammaproteobacteria</taxon>
        <taxon>Chromatiales</taxon>
        <taxon>Wenzhouxiangellaceae</taxon>
        <taxon>Wenzhouxiangella</taxon>
    </lineage>
</organism>
<dbReference type="STRING" id="1579979.WM2015_1053"/>
<keyword evidence="2" id="KW-1185">Reference proteome</keyword>
<accession>A0A0K0XUT7</accession>
<dbReference type="OrthoDB" id="5801891at2"/>
<reference evidence="1 2" key="1">
    <citation type="submission" date="2015-07" db="EMBL/GenBank/DDBJ databases">
        <authorList>
            <person name="Noorani M."/>
        </authorList>
    </citation>
    <scope>NUCLEOTIDE SEQUENCE [LARGE SCALE GENOMIC DNA]</scope>
    <source>
        <strain evidence="1 2">KCTC 42284</strain>
    </source>
</reference>
<sequence length="76" mass="8571">MKAWLRILMVLLLSGLMTVSAWAITLREAAERVARQYEGRVVSAQTVERDGRRVHVIRVLTRDGVVRTVRVPADGD</sequence>
<name>A0A0K0XUT7_9GAMM</name>
<dbReference type="AlphaFoldDB" id="A0A0K0XUT7"/>
<proteinExistence type="predicted"/>
<dbReference type="RefSeq" id="WP_049725067.1">
    <property type="nucleotide sequence ID" value="NZ_CP012154.1"/>
</dbReference>
<evidence type="ECO:0000313" key="2">
    <source>
        <dbReference type="Proteomes" id="UP000066624"/>
    </source>
</evidence>
<dbReference type="EMBL" id="CP012154">
    <property type="protein sequence ID" value="AKS41430.1"/>
    <property type="molecule type" value="Genomic_DNA"/>
</dbReference>